<dbReference type="InterPro" id="IPR008271">
    <property type="entry name" value="Ser/Thr_kinase_AS"/>
</dbReference>
<dbReference type="PANTHER" id="PTHR24348:SF22">
    <property type="entry name" value="NON-SPECIFIC SERINE_THREONINE PROTEIN KINASE"/>
    <property type="match status" value="1"/>
</dbReference>
<dbReference type="InterPro" id="IPR022708">
    <property type="entry name" value="Atg1-like_tMIT"/>
</dbReference>
<feature type="region of interest" description="Disordered" evidence="6">
    <location>
        <begin position="266"/>
        <end position="301"/>
    </location>
</feature>
<keyword evidence="8" id="KW-1185">Reference proteome</keyword>
<evidence type="ECO:0000256" key="1">
    <source>
        <dbReference type="ARBA" id="ARBA00012513"/>
    </source>
</evidence>
<evidence type="ECO:0000256" key="6">
    <source>
        <dbReference type="SAM" id="MobiDB-lite"/>
    </source>
</evidence>
<dbReference type="PANTHER" id="PTHR24348">
    <property type="entry name" value="SERINE/THREONINE-PROTEIN KINASE UNC-51-RELATED"/>
    <property type="match status" value="1"/>
</dbReference>
<name>A0ABM1T2B3_LIMPO</name>
<evidence type="ECO:0000259" key="7">
    <source>
        <dbReference type="PROSITE" id="PS50011"/>
    </source>
</evidence>
<evidence type="ECO:0000313" key="8">
    <source>
        <dbReference type="Proteomes" id="UP000694941"/>
    </source>
</evidence>
<organism evidence="8 9">
    <name type="scientific">Limulus polyphemus</name>
    <name type="common">Atlantic horseshoe crab</name>
    <dbReference type="NCBI Taxonomy" id="6850"/>
    <lineage>
        <taxon>Eukaryota</taxon>
        <taxon>Metazoa</taxon>
        <taxon>Ecdysozoa</taxon>
        <taxon>Arthropoda</taxon>
        <taxon>Chelicerata</taxon>
        <taxon>Merostomata</taxon>
        <taxon>Xiphosura</taxon>
        <taxon>Limulidae</taxon>
        <taxon>Limulus</taxon>
    </lineage>
</organism>
<keyword evidence="3" id="KW-0547">Nucleotide-binding</keyword>
<dbReference type="Gene3D" id="3.30.200.20">
    <property type="entry name" value="Phosphorylase Kinase, domain 1"/>
    <property type="match status" value="1"/>
</dbReference>
<dbReference type="PROSITE" id="PS00108">
    <property type="entry name" value="PROTEIN_KINASE_ST"/>
    <property type="match status" value="1"/>
</dbReference>
<evidence type="ECO:0000313" key="9">
    <source>
        <dbReference type="RefSeq" id="XP_022250019.1"/>
    </source>
</evidence>
<dbReference type="EC" id="2.7.11.1" evidence="1"/>
<dbReference type="InterPro" id="IPR011009">
    <property type="entry name" value="Kinase-like_dom_sf"/>
</dbReference>
<dbReference type="GeneID" id="106466330"/>
<dbReference type="Pfam" id="PF21127">
    <property type="entry name" value="ATG1-like_MIT2"/>
    <property type="match status" value="1"/>
</dbReference>
<keyword evidence="5" id="KW-0067">ATP-binding</keyword>
<dbReference type="Pfam" id="PF12063">
    <property type="entry name" value="ATG1-like_MIT1"/>
    <property type="match status" value="1"/>
</dbReference>
<evidence type="ECO:0000256" key="3">
    <source>
        <dbReference type="ARBA" id="ARBA00022741"/>
    </source>
</evidence>
<gene>
    <name evidence="9" type="primary">LOC106466330</name>
</gene>
<dbReference type="InterPro" id="IPR048941">
    <property type="entry name" value="ATG1-like_MIT2"/>
</dbReference>
<evidence type="ECO:0000256" key="4">
    <source>
        <dbReference type="ARBA" id="ARBA00022777"/>
    </source>
</evidence>
<feature type="domain" description="Protein kinase" evidence="7">
    <location>
        <begin position="1"/>
        <end position="261"/>
    </location>
</feature>
<keyword evidence="2" id="KW-0808">Transferase</keyword>
<dbReference type="Proteomes" id="UP000694941">
    <property type="component" value="Unplaced"/>
</dbReference>
<reference evidence="9" key="1">
    <citation type="submission" date="2025-08" db="UniProtKB">
        <authorList>
            <consortium name="RefSeq"/>
        </authorList>
    </citation>
    <scope>IDENTIFICATION</scope>
    <source>
        <tissue evidence="9">Muscle</tissue>
    </source>
</reference>
<dbReference type="SMART" id="SM00220">
    <property type="entry name" value="S_TKc"/>
    <property type="match status" value="1"/>
</dbReference>
<sequence>MIRVDKSLKVQGWDGSQKCDLPVAIKSITKKNIAKSQNLLAKEIKILQELTELHHENVVALLECKETSHHVYLVMEFCNGGDLADYFHANGALSEATLQLFLRQIAEAMKALNAKGIVHRDLKPQNILLCHSGKSSPVPNDITLKIADFGFARFLQDGVMAMTLCGSPMYMAPEVIMSIKYDAKADLWSIGTIVFQGLTGKAPFQAQTPQALKQYYEKNPNLQPKIPPGTSSELNDLLLRLLKRNAKDRMDFDEFFSHPFLKPPTKKIGSSGLGRKRRSMSPDGCKATDNIPPPYQGWHEDKNRNEAITEGRTDTIKSPPPNAKLSAQNVNKGLSCSPDDQEFSIVSVRIPGDQVAENGNIGDLPSRRFNGPRSFLPRPVSSVSPPVKKLTGLPPSIKAGNAFSPCRPSTTLHLPSTALSLVPTDISTTTSRPSQPSELIPVTSKKDAYQKIEHSLEEVESSSKGFQTKNAASVIQTERSSPSTLLPQSLKEQAIDTFDELGNGNSSSSLMDVTTLPAPPAQFASGIQLGEAHGWSYGDGHSSHFTCEHTLTPACQTQTCSTNKLSVSQDDHSDAARANIVKGPDTSDHEEEAAQGAIGKKELHKHDHQMENFLAAMEKVDLCGNFSSHFLQHADLTVEEGDECYEPTCSSYQHNYQTTLSGGKKQAHSSHSEKMCHYSTSSCEGHEDYPMDTANTEKPVMLLGPEWQEDTILEKFDNGPPSVSESYRKAEQLVLYMRALQLLSSSLQLSCQEIQEKRLKPSPQVHAVLHSVKKHFHYCLNMCKALNSSGILQTTSYNITADRLLYDYAIEMCQSAALVELFGKNPKECLHHYQTAQILLHSLSYQITNEEDKKLLNKYRDAVERRLFLLHRQSHMNTYDRV</sequence>
<proteinExistence type="predicted"/>
<evidence type="ECO:0000256" key="2">
    <source>
        <dbReference type="ARBA" id="ARBA00022679"/>
    </source>
</evidence>
<evidence type="ECO:0000256" key="5">
    <source>
        <dbReference type="ARBA" id="ARBA00022840"/>
    </source>
</evidence>
<dbReference type="InterPro" id="IPR000719">
    <property type="entry name" value="Prot_kinase_dom"/>
</dbReference>
<feature type="region of interest" description="Disordered" evidence="6">
    <location>
        <begin position="581"/>
        <end position="602"/>
    </location>
</feature>
<accession>A0ABM1T2B3</accession>
<dbReference type="Gene3D" id="1.10.510.10">
    <property type="entry name" value="Transferase(Phosphotransferase) domain 1"/>
    <property type="match status" value="1"/>
</dbReference>
<dbReference type="RefSeq" id="XP_022250019.1">
    <property type="nucleotide sequence ID" value="XM_022394311.1"/>
</dbReference>
<dbReference type="Pfam" id="PF00069">
    <property type="entry name" value="Pkinase"/>
    <property type="match status" value="1"/>
</dbReference>
<protein>
    <recommendedName>
        <fullName evidence="1">non-specific serine/threonine protein kinase</fullName>
        <ecNumber evidence="1">2.7.11.1</ecNumber>
    </recommendedName>
</protein>
<keyword evidence="4" id="KW-0418">Kinase</keyword>
<dbReference type="SUPFAM" id="SSF56112">
    <property type="entry name" value="Protein kinase-like (PK-like)"/>
    <property type="match status" value="1"/>
</dbReference>
<dbReference type="InterPro" id="IPR045269">
    <property type="entry name" value="Atg1-like"/>
</dbReference>
<dbReference type="PROSITE" id="PS50011">
    <property type="entry name" value="PROTEIN_KINASE_DOM"/>
    <property type="match status" value="1"/>
</dbReference>